<name>A0ABP7IND3_9ACTN</name>
<feature type="domain" description="Winged helix DNA-binding" evidence="1">
    <location>
        <begin position="13"/>
        <end position="91"/>
    </location>
</feature>
<dbReference type="Gene3D" id="1.10.10.10">
    <property type="entry name" value="Winged helix-like DNA-binding domain superfamily/Winged helix DNA-binding domain"/>
    <property type="match status" value="1"/>
</dbReference>
<protein>
    <submittedName>
        <fullName evidence="2">Transcriptional regulator</fullName>
    </submittedName>
</protein>
<dbReference type="InterPro" id="IPR027395">
    <property type="entry name" value="WH_DNA-bd_dom"/>
</dbReference>
<reference evidence="3" key="1">
    <citation type="journal article" date="2019" name="Int. J. Syst. Evol. Microbiol.">
        <title>The Global Catalogue of Microorganisms (GCM) 10K type strain sequencing project: providing services to taxonomists for standard genome sequencing and annotation.</title>
        <authorList>
            <consortium name="The Broad Institute Genomics Platform"/>
            <consortium name="The Broad Institute Genome Sequencing Center for Infectious Disease"/>
            <person name="Wu L."/>
            <person name="Ma J."/>
        </authorList>
    </citation>
    <scope>NUCLEOTIDE SEQUENCE [LARGE SCALE GENOMIC DNA]</scope>
    <source>
        <strain evidence="3">JCM 16908</strain>
    </source>
</reference>
<sequence length="101" mass="10806">MAELDPVIHAPARLRIMSLLAAVEEAEFAFVRDEVQISDSVLSKHAAALESAGYVVIRKGHVGKRPRTWLKLSATGRKAYAAHVAALQSIVAQSGLSLASE</sequence>
<accession>A0ABP7IND3</accession>
<evidence type="ECO:0000313" key="2">
    <source>
        <dbReference type="EMBL" id="GAA3822796.1"/>
    </source>
</evidence>
<dbReference type="PANTHER" id="PTHR37318:SF1">
    <property type="entry name" value="BSL7504 PROTEIN"/>
    <property type="match status" value="1"/>
</dbReference>
<dbReference type="EMBL" id="BAAAZR010000018">
    <property type="protein sequence ID" value="GAA3822796.1"/>
    <property type="molecule type" value="Genomic_DNA"/>
</dbReference>
<proteinExistence type="predicted"/>
<keyword evidence="3" id="KW-1185">Reference proteome</keyword>
<comment type="caution">
    <text evidence="2">The sequence shown here is derived from an EMBL/GenBank/DDBJ whole genome shotgun (WGS) entry which is preliminary data.</text>
</comment>
<dbReference type="InterPro" id="IPR036388">
    <property type="entry name" value="WH-like_DNA-bd_sf"/>
</dbReference>
<dbReference type="InterPro" id="IPR036390">
    <property type="entry name" value="WH_DNA-bd_sf"/>
</dbReference>
<dbReference type="PANTHER" id="PTHR37318">
    <property type="entry name" value="BSL7504 PROTEIN"/>
    <property type="match status" value="1"/>
</dbReference>
<dbReference type="RefSeq" id="WP_344944576.1">
    <property type="nucleotide sequence ID" value="NZ_BAAAZR010000018.1"/>
</dbReference>
<evidence type="ECO:0000313" key="3">
    <source>
        <dbReference type="Proteomes" id="UP001500888"/>
    </source>
</evidence>
<dbReference type="Pfam" id="PF13601">
    <property type="entry name" value="HTH_34"/>
    <property type="match status" value="1"/>
</dbReference>
<dbReference type="SUPFAM" id="SSF46785">
    <property type="entry name" value="Winged helix' DNA-binding domain"/>
    <property type="match status" value="1"/>
</dbReference>
<dbReference type="Proteomes" id="UP001500888">
    <property type="component" value="Unassembled WGS sequence"/>
</dbReference>
<evidence type="ECO:0000259" key="1">
    <source>
        <dbReference type="Pfam" id="PF13601"/>
    </source>
</evidence>
<organism evidence="2 3">
    <name type="scientific">Sphaerisporangium flaviroseum</name>
    <dbReference type="NCBI Taxonomy" id="509199"/>
    <lineage>
        <taxon>Bacteria</taxon>
        <taxon>Bacillati</taxon>
        <taxon>Actinomycetota</taxon>
        <taxon>Actinomycetes</taxon>
        <taxon>Streptosporangiales</taxon>
        <taxon>Streptosporangiaceae</taxon>
        <taxon>Sphaerisporangium</taxon>
    </lineage>
</organism>
<gene>
    <name evidence="2" type="ORF">GCM10022226_49090</name>
</gene>